<protein>
    <submittedName>
        <fullName evidence="3">Uncharacterized protein</fullName>
    </submittedName>
</protein>
<dbReference type="EMBL" id="AHHD01000089">
    <property type="protein sequence ID" value="EKG20336.1"/>
    <property type="molecule type" value="Genomic_DNA"/>
</dbReference>
<feature type="region of interest" description="Disordered" evidence="1">
    <location>
        <begin position="279"/>
        <end position="299"/>
    </location>
</feature>
<evidence type="ECO:0000256" key="1">
    <source>
        <dbReference type="SAM" id="MobiDB-lite"/>
    </source>
</evidence>
<reference evidence="3 4" key="1">
    <citation type="journal article" date="2012" name="BMC Genomics">
        <title>Tools to kill: Genome of one of the most destructive plant pathogenic fungi Macrophomina phaseolina.</title>
        <authorList>
            <person name="Islam M.S."/>
            <person name="Haque M.S."/>
            <person name="Islam M.M."/>
            <person name="Emdad E.M."/>
            <person name="Halim A."/>
            <person name="Hossen Q.M.M."/>
            <person name="Hossain M.Z."/>
            <person name="Ahmed B."/>
            <person name="Rahim S."/>
            <person name="Rahman M.S."/>
            <person name="Alam M.M."/>
            <person name="Hou S."/>
            <person name="Wan X."/>
            <person name="Saito J.A."/>
            <person name="Alam M."/>
        </authorList>
    </citation>
    <scope>NUCLEOTIDE SEQUENCE [LARGE SCALE GENOMIC DNA]</scope>
    <source>
        <strain evidence="3 4">MS6</strain>
    </source>
</reference>
<comment type="caution">
    <text evidence="3">The sequence shown here is derived from an EMBL/GenBank/DDBJ whole genome shotgun (WGS) entry which is preliminary data.</text>
</comment>
<dbReference type="Proteomes" id="UP000007129">
    <property type="component" value="Unassembled WGS sequence"/>
</dbReference>
<dbReference type="STRING" id="1126212.K2RCS9"/>
<accession>K2RCS9</accession>
<dbReference type="InParanoid" id="K2RCS9"/>
<dbReference type="HOGENOM" id="CLU_930889_0_0_1"/>
<name>K2RCS9_MACPH</name>
<feature type="chain" id="PRO_5003863660" evidence="2">
    <location>
        <begin position="24"/>
        <end position="299"/>
    </location>
</feature>
<dbReference type="VEuPathDB" id="FungiDB:MPH_02350"/>
<keyword evidence="2" id="KW-0732">Signal</keyword>
<organism evidence="3 4">
    <name type="scientific">Macrophomina phaseolina (strain MS6)</name>
    <name type="common">Charcoal rot fungus</name>
    <dbReference type="NCBI Taxonomy" id="1126212"/>
    <lineage>
        <taxon>Eukaryota</taxon>
        <taxon>Fungi</taxon>
        <taxon>Dikarya</taxon>
        <taxon>Ascomycota</taxon>
        <taxon>Pezizomycotina</taxon>
        <taxon>Dothideomycetes</taxon>
        <taxon>Dothideomycetes incertae sedis</taxon>
        <taxon>Botryosphaeriales</taxon>
        <taxon>Botryosphaeriaceae</taxon>
        <taxon>Macrophomina</taxon>
    </lineage>
</organism>
<feature type="signal peptide" evidence="2">
    <location>
        <begin position="1"/>
        <end position="23"/>
    </location>
</feature>
<evidence type="ECO:0000313" key="3">
    <source>
        <dbReference type="EMBL" id="EKG20336.1"/>
    </source>
</evidence>
<dbReference type="AlphaFoldDB" id="K2RCS9"/>
<evidence type="ECO:0000256" key="2">
    <source>
        <dbReference type="SAM" id="SignalP"/>
    </source>
</evidence>
<dbReference type="OrthoDB" id="3886018at2759"/>
<proteinExistence type="predicted"/>
<gene>
    <name evidence="3" type="ORF">MPH_02350</name>
</gene>
<sequence>MGPIALFWEQTFFSLLLEPGTAADFEREAQNTLAFVRFDELWGGCAEPINFAFKYQEYIKELLQDNIASIQAHVSGVSSTLVKYATTTVENKPDGLNSYGKAIRALEKAYAPVSSESAASAASASSASAASASSASAAAAAASNTANCYLWSYASLAYSIQVTPIDKWAGADGALTSWEFGSWSNGTQWATFNLPTLIKAGCVERAIKSAGGPAGLQCEGMGFFDGFIQEDGSIGEAVAEMPEDVDIGLLGGAGGLGTNKVFAVADDGEGASAKVVAGPHGLPPAPEPTAGMLPLAVPQ</sequence>
<evidence type="ECO:0000313" key="4">
    <source>
        <dbReference type="Proteomes" id="UP000007129"/>
    </source>
</evidence>
<dbReference type="eggNOG" id="ENOG502S1Y6">
    <property type="taxonomic scope" value="Eukaryota"/>
</dbReference>